<dbReference type="PANTHER" id="PTHR21666">
    <property type="entry name" value="PEPTIDASE-RELATED"/>
    <property type="match status" value="1"/>
</dbReference>
<dbReference type="PROSITE" id="PS51257">
    <property type="entry name" value="PROKAR_LIPOPROTEIN"/>
    <property type="match status" value="1"/>
</dbReference>
<dbReference type="InterPro" id="IPR050570">
    <property type="entry name" value="Cell_wall_metabolism_enzyme"/>
</dbReference>
<sequence>MIKGGMKDCMPRQMVVGLLLTACCVLYAQQEQYQDFHQNQYQEQQSQQELQEEIAGHPTMLPPFDFPLTLSGNFGELRSNHFHGGLDFKTGGVVGKPVRALADGYISRIRVTNGSGYVLDVQYDNGYYTVNRHLNSFMPSIAQRVEMLQYDSESWEVEIVPEPDEYPVRRGEQIAWSGNTGYSFGPHLHLDLFETESGDYVDPMPFFASKIKDTRAPKASGLMVFPQLGRGVVDGQQEPKAVPLDCQTPVEAWGLIGVGIKAYDYMDGVHNHYGVYSVVLTVDGEEVFRSTVDRFSQEENRMINSWTYGSYMKSFIEPGNHLRMLKATAGQRGLICIDEERDYRFIYTLSDVFGNVSKCRFTVRGRKQPVPVVDRLDRSFLAWDRVNVLQDPGFLLVIPRGMLYDDCLLSRSLKTDSGAVAHTYQVSSRPVPLHGPAKLRIALRNRPVEDSTKYYVARINAKGRKYRVGGRYEDGALVASVRELGTFTVAVDTVPPQITAISKQQWAKNKKVVFRLKDKETGIVSYRGTIDGEFALFGRPNIVQSVWECKLDEKRWPRRGKHVVELTATDACGNTSVARETFFW</sequence>
<proteinExistence type="predicted"/>
<dbReference type="PANTHER" id="PTHR21666:SF285">
    <property type="entry name" value="M23 FAMILY METALLOPEPTIDASE"/>
    <property type="match status" value="1"/>
</dbReference>
<dbReference type="CDD" id="cd12797">
    <property type="entry name" value="M23_peptidase"/>
    <property type="match status" value="1"/>
</dbReference>
<dbReference type="InterPro" id="IPR011055">
    <property type="entry name" value="Dup_hybrid_motif"/>
</dbReference>
<evidence type="ECO:0000313" key="1">
    <source>
        <dbReference type="EMBL" id="EJW90319.1"/>
    </source>
</evidence>
<name>J9FSG3_9ZZZZ</name>
<protein>
    <submittedName>
        <fullName evidence="1">Peptidase, M23 family</fullName>
    </submittedName>
</protein>
<dbReference type="SUPFAM" id="SSF51261">
    <property type="entry name" value="Duplicated hybrid motif"/>
    <property type="match status" value="1"/>
</dbReference>
<dbReference type="AlphaFoldDB" id="J9FSG3"/>
<reference evidence="1" key="1">
    <citation type="journal article" date="2012" name="PLoS ONE">
        <title>Gene sets for utilization of primary and secondary nutrition supplies in the distal gut of endangered iberian lynx.</title>
        <authorList>
            <person name="Alcaide M."/>
            <person name="Messina E."/>
            <person name="Richter M."/>
            <person name="Bargiela R."/>
            <person name="Peplies J."/>
            <person name="Huws S.A."/>
            <person name="Newbold C.J."/>
            <person name="Golyshin P.N."/>
            <person name="Simon M.A."/>
            <person name="Lopez G."/>
            <person name="Yakimov M.M."/>
            <person name="Ferrer M."/>
        </authorList>
    </citation>
    <scope>NUCLEOTIDE SEQUENCE</scope>
</reference>
<gene>
    <name evidence="1" type="ORF">EVA_21575</name>
</gene>
<dbReference type="EMBL" id="AMCI01008910">
    <property type="protein sequence ID" value="EJW90319.1"/>
    <property type="molecule type" value="Genomic_DNA"/>
</dbReference>
<dbReference type="Gene3D" id="2.70.70.10">
    <property type="entry name" value="Glucose Permease (Domain IIA)"/>
    <property type="match status" value="1"/>
</dbReference>
<dbReference type="GO" id="GO:0004222">
    <property type="term" value="F:metalloendopeptidase activity"/>
    <property type="evidence" value="ECO:0007669"/>
    <property type="project" value="TreeGrafter"/>
</dbReference>
<comment type="caution">
    <text evidence="1">The sequence shown here is derived from an EMBL/GenBank/DDBJ whole genome shotgun (WGS) entry which is preliminary data.</text>
</comment>
<organism evidence="1">
    <name type="scientific">gut metagenome</name>
    <dbReference type="NCBI Taxonomy" id="749906"/>
    <lineage>
        <taxon>unclassified sequences</taxon>
        <taxon>metagenomes</taxon>
        <taxon>organismal metagenomes</taxon>
    </lineage>
</organism>
<accession>J9FSG3</accession>